<protein>
    <submittedName>
        <fullName evidence="2">Uncharacterized protein</fullName>
    </submittedName>
</protein>
<keyword evidence="1" id="KW-0472">Membrane</keyword>
<keyword evidence="3" id="KW-1185">Reference proteome</keyword>
<sequence>MFEGKCHHCVKKGNKTKVCWFNKSSIESNTTTTFDLKENSEDDWDVEAFIVVEQEESTVTNDLIIDSGCSNHMTGDKEKFQNMLQIVVSTNNSNDMILLQNIYHVPCMKKYLLLVAQLISLGHFIMFGPQDVKIYHDLKIKK</sequence>
<organism evidence="2 3">
    <name type="scientific">Solanum commersonii</name>
    <name type="common">Commerson's wild potato</name>
    <name type="synonym">Commerson's nightshade</name>
    <dbReference type="NCBI Taxonomy" id="4109"/>
    <lineage>
        <taxon>Eukaryota</taxon>
        <taxon>Viridiplantae</taxon>
        <taxon>Streptophyta</taxon>
        <taxon>Embryophyta</taxon>
        <taxon>Tracheophyta</taxon>
        <taxon>Spermatophyta</taxon>
        <taxon>Magnoliopsida</taxon>
        <taxon>eudicotyledons</taxon>
        <taxon>Gunneridae</taxon>
        <taxon>Pentapetalae</taxon>
        <taxon>asterids</taxon>
        <taxon>lamiids</taxon>
        <taxon>Solanales</taxon>
        <taxon>Solanaceae</taxon>
        <taxon>Solanoideae</taxon>
        <taxon>Solaneae</taxon>
        <taxon>Solanum</taxon>
    </lineage>
</organism>
<evidence type="ECO:0000313" key="3">
    <source>
        <dbReference type="Proteomes" id="UP000824120"/>
    </source>
</evidence>
<dbReference type="Proteomes" id="UP000824120">
    <property type="component" value="Chromosome 7"/>
</dbReference>
<feature type="transmembrane region" description="Helical" evidence="1">
    <location>
        <begin position="111"/>
        <end position="129"/>
    </location>
</feature>
<keyword evidence="1" id="KW-1133">Transmembrane helix</keyword>
<accession>A0A9J5Y7M4</accession>
<keyword evidence="1" id="KW-0812">Transmembrane</keyword>
<comment type="caution">
    <text evidence="2">The sequence shown here is derived from an EMBL/GenBank/DDBJ whole genome shotgun (WGS) entry which is preliminary data.</text>
</comment>
<gene>
    <name evidence="2" type="ORF">H5410_037609</name>
</gene>
<dbReference type="OrthoDB" id="1305494at2759"/>
<dbReference type="EMBL" id="JACXVP010000007">
    <property type="protein sequence ID" value="KAG5596377.1"/>
    <property type="molecule type" value="Genomic_DNA"/>
</dbReference>
<proteinExistence type="predicted"/>
<name>A0A9J5Y7M4_SOLCO</name>
<evidence type="ECO:0000313" key="2">
    <source>
        <dbReference type="EMBL" id="KAG5596377.1"/>
    </source>
</evidence>
<dbReference type="AlphaFoldDB" id="A0A9J5Y7M4"/>
<evidence type="ECO:0000256" key="1">
    <source>
        <dbReference type="SAM" id="Phobius"/>
    </source>
</evidence>
<reference evidence="2 3" key="1">
    <citation type="submission" date="2020-09" db="EMBL/GenBank/DDBJ databases">
        <title>De no assembly of potato wild relative species, Solanum commersonii.</title>
        <authorList>
            <person name="Cho K."/>
        </authorList>
    </citation>
    <scope>NUCLEOTIDE SEQUENCE [LARGE SCALE GENOMIC DNA]</scope>
    <source>
        <strain evidence="2">LZ3.2</strain>
        <tissue evidence="2">Leaf</tissue>
    </source>
</reference>